<dbReference type="PANTHER" id="PTHR23024">
    <property type="entry name" value="ARYLACETAMIDE DEACETYLASE"/>
    <property type="match status" value="1"/>
</dbReference>
<dbReference type="STRING" id="35608.A0A2U1KX34"/>
<keyword evidence="4" id="KW-1185">Reference proteome</keyword>
<accession>A0A2U1KX34</accession>
<dbReference type="OrthoDB" id="408631at2759"/>
<gene>
    <name evidence="3" type="ORF">CTI12_AA555000</name>
</gene>
<dbReference type="EMBL" id="PKPP01013177">
    <property type="protein sequence ID" value="PWA41290.1"/>
    <property type="molecule type" value="Genomic_DNA"/>
</dbReference>
<dbReference type="InterPro" id="IPR029058">
    <property type="entry name" value="AB_hydrolase_fold"/>
</dbReference>
<proteinExistence type="inferred from homology"/>
<dbReference type="AlphaFoldDB" id="A0A2U1KX34"/>
<dbReference type="PANTHER" id="PTHR23024:SF546">
    <property type="entry name" value="CARBOXYLESTERASE 120-RELATED"/>
    <property type="match status" value="1"/>
</dbReference>
<dbReference type="Proteomes" id="UP000245207">
    <property type="component" value="Unassembled WGS sequence"/>
</dbReference>
<name>A0A2U1KX34_ARTAN</name>
<comment type="caution">
    <text evidence="3">The sequence shown here is derived from an EMBL/GenBank/DDBJ whole genome shotgun (WGS) entry which is preliminary data.</text>
</comment>
<sequence>MSDNQSPPIVINPDGSVTRNISFFPSSLPTPDENSDTLVLSKDVTINNINKTWVRIHIPKQSTRNNNPVKKLPVIVYYHGGGFLMLSASSTLTHDFCNELAKNLSVIVVSVDYRLAPEHRLPAAYEDGVEALHWIKSSQDPWLINFADLSNCYLMGTSAGANLAYHAGLRVSQKLDELEPLKIKGLILHHLFIGGVERTGSEIHLAEAGSLTLFHSDMSWDLSLPINASRDHEYSNLIIGGSDDMGRIKDSGLRVMVSNCYGDLLIDRQMEFAKNLELKGVMTECFYGEGYHGIELYDKSKAMKLFDVMSSFMSLSINNGHNN</sequence>
<feature type="domain" description="Alpha/beta hydrolase fold-3" evidence="2">
    <location>
        <begin position="75"/>
        <end position="290"/>
    </location>
</feature>
<evidence type="ECO:0000256" key="1">
    <source>
        <dbReference type="ARBA" id="ARBA00010515"/>
    </source>
</evidence>
<dbReference type="InterPro" id="IPR013094">
    <property type="entry name" value="AB_hydrolase_3"/>
</dbReference>
<reference evidence="3 4" key="1">
    <citation type="journal article" date="2018" name="Mol. Plant">
        <title>The genome of Artemisia annua provides insight into the evolution of Asteraceae family and artemisinin biosynthesis.</title>
        <authorList>
            <person name="Shen Q."/>
            <person name="Zhang L."/>
            <person name="Liao Z."/>
            <person name="Wang S."/>
            <person name="Yan T."/>
            <person name="Shi P."/>
            <person name="Liu M."/>
            <person name="Fu X."/>
            <person name="Pan Q."/>
            <person name="Wang Y."/>
            <person name="Lv Z."/>
            <person name="Lu X."/>
            <person name="Zhang F."/>
            <person name="Jiang W."/>
            <person name="Ma Y."/>
            <person name="Chen M."/>
            <person name="Hao X."/>
            <person name="Li L."/>
            <person name="Tang Y."/>
            <person name="Lv G."/>
            <person name="Zhou Y."/>
            <person name="Sun X."/>
            <person name="Brodelius P.E."/>
            <person name="Rose J.K.C."/>
            <person name="Tang K."/>
        </authorList>
    </citation>
    <scope>NUCLEOTIDE SEQUENCE [LARGE SCALE GENOMIC DNA]</scope>
    <source>
        <strain evidence="4">cv. Huhao1</strain>
        <tissue evidence="3">Leaf</tissue>
    </source>
</reference>
<dbReference type="Pfam" id="PF07859">
    <property type="entry name" value="Abhydrolase_3"/>
    <property type="match status" value="1"/>
</dbReference>
<dbReference type="InterPro" id="IPR050466">
    <property type="entry name" value="Carboxylest/Gibb_receptor"/>
</dbReference>
<evidence type="ECO:0000313" key="4">
    <source>
        <dbReference type="Proteomes" id="UP000245207"/>
    </source>
</evidence>
<dbReference type="Gene3D" id="3.40.50.1820">
    <property type="entry name" value="alpha/beta hydrolase"/>
    <property type="match status" value="1"/>
</dbReference>
<keyword evidence="3" id="KW-0378">Hydrolase</keyword>
<organism evidence="3 4">
    <name type="scientific">Artemisia annua</name>
    <name type="common">Sweet wormwood</name>
    <dbReference type="NCBI Taxonomy" id="35608"/>
    <lineage>
        <taxon>Eukaryota</taxon>
        <taxon>Viridiplantae</taxon>
        <taxon>Streptophyta</taxon>
        <taxon>Embryophyta</taxon>
        <taxon>Tracheophyta</taxon>
        <taxon>Spermatophyta</taxon>
        <taxon>Magnoliopsida</taxon>
        <taxon>eudicotyledons</taxon>
        <taxon>Gunneridae</taxon>
        <taxon>Pentapetalae</taxon>
        <taxon>asterids</taxon>
        <taxon>campanulids</taxon>
        <taxon>Asterales</taxon>
        <taxon>Asteraceae</taxon>
        <taxon>Asteroideae</taxon>
        <taxon>Anthemideae</taxon>
        <taxon>Artemisiinae</taxon>
        <taxon>Artemisia</taxon>
    </lineage>
</organism>
<evidence type="ECO:0000259" key="2">
    <source>
        <dbReference type="Pfam" id="PF07859"/>
    </source>
</evidence>
<comment type="similarity">
    <text evidence="1">Belongs to the 'GDXG' lipolytic enzyme family.</text>
</comment>
<protein>
    <submittedName>
        <fullName evidence="3">Alpha/beta hydrolase fold-3</fullName>
    </submittedName>
</protein>
<dbReference type="SUPFAM" id="SSF53474">
    <property type="entry name" value="alpha/beta-Hydrolases"/>
    <property type="match status" value="1"/>
</dbReference>
<dbReference type="GO" id="GO:0016787">
    <property type="term" value="F:hydrolase activity"/>
    <property type="evidence" value="ECO:0007669"/>
    <property type="project" value="UniProtKB-KW"/>
</dbReference>
<evidence type="ECO:0000313" key="3">
    <source>
        <dbReference type="EMBL" id="PWA41290.1"/>
    </source>
</evidence>